<dbReference type="SMART" id="SM00220">
    <property type="entry name" value="S_TKc"/>
    <property type="match status" value="1"/>
</dbReference>
<dbReference type="SUPFAM" id="SSF56112">
    <property type="entry name" value="Protein kinase-like (PK-like)"/>
    <property type="match status" value="1"/>
</dbReference>
<dbReference type="SUPFAM" id="SSF51126">
    <property type="entry name" value="Pectin lyase-like"/>
    <property type="match status" value="1"/>
</dbReference>
<accession>A0ABQ9XW37</accession>
<keyword evidence="5" id="KW-1185">Reference proteome</keyword>
<evidence type="ECO:0000313" key="4">
    <source>
        <dbReference type="EMBL" id="KAK2955693.1"/>
    </source>
</evidence>
<feature type="region of interest" description="Disordered" evidence="1">
    <location>
        <begin position="853"/>
        <end position="884"/>
    </location>
</feature>
<dbReference type="InterPro" id="IPR001245">
    <property type="entry name" value="Ser-Thr/Tyr_kinase_cat_dom"/>
</dbReference>
<dbReference type="InterPro" id="IPR000719">
    <property type="entry name" value="Prot_kinase_dom"/>
</dbReference>
<keyword evidence="2" id="KW-0812">Transmembrane</keyword>
<feature type="compositionally biased region" description="Basic and acidic residues" evidence="1">
    <location>
        <begin position="990"/>
        <end position="1019"/>
    </location>
</feature>
<feature type="domain" description="Protein kinase" evidence="3">
    <location>
        <begin position="683"/>
        <end position="1120"/>
    </location>
</feature>
<keyword evidence="2" id="KW-1133">Transmembrane helix</keyword>
<feature type="region of interest" description="Disordered" evidence="1">
    <location>
        <begin position="1111"/>
        <end position="1132"/>
    </location>
</feature>
<dbReference type="InterPro" id="IPR051681">
    <property type="entry name" value="Ser/Thr_Kinases-Pseudokinases"/>
</dbReference>
<feature type="compositionally biased region" description="Polar residues" evidence="1">
    <location>
        <begin position="865"/>
        <end position="874"/>
    </location>
</feature>
<dbReference type="PANTHER" id="PTHR44329">
    <property type="entry name" value="SERINE/THREONINE-PROTEIN KINASE TNNI3K-RELATED"/>
    <property type="match status" value="1"/>
</dbReference>
<dbReference type="Gene3D" id="2.160.20.10">
    <property type="entry name" value="Single-stranded right-handed beta-helix, Pectin lyase-like"/>
    <property type="match status" value="1"/>
</dbReference>
<protein>
    <recommendedName>
        <fullName evidence="3">Protein kinase domain-containing protein</fullName>
    </recommendedName>
</protein>
<evidence type="ECO:0000259" key="3">
    <source>
        <dbReference type="PROSITE" id="PS50011"/>
    </source>
</evidence>
<dbReference type="PROSITE" id="PS50011">
    <property type="entry name" value="PROTEIN_KINASE_DOM"/>
    <property type="match status" value="1"/>
</dbReference>
<feature type="transmembrane region" description="Helical" evidence="2">
    <location>
        <begin position="787"/>
        <end position="812"/>
    </location>
</feature>
<organism evidence="4 5">
    <name type="scientific">Blattamonas nauphoetae</name>
    <dbReference type="NCBI Taxonomy" id="2049346"/>
    <lineage>
        <taxon>Eukaryota</taxon>
        <taxon>Metamonada</taxon>
        <taxon>Preaxostyla</taxon>
        <taxon>Oxymonadida</taxon>
        <taxon>Blattamonas</taxon>
    </lineage>
</organism>
<dbReference type="EMBL" id="JARBJD010000064">
    <property type="protein sequence ID" value="KAK2955693.1"/>
    <property type="molecule type" value="Genomic_DNA"/>
</dbReference>
<evidence type="ECO:0000256" key="2">
    <source>
        <dbReference type="SAM" id="Phobius"/>
    </source>
</evidence>
<name>A0ABQ9XW37_9EUKA</name>
<dbReference type="Gene3D" id="1.10.510.10">
    <property type="entry name" value="Transferase(Phosphotransferase) domain 1"/>
    <property type="match status" value="1"/>
</dbReference>
<dbReference type="InterPro" id="IPR012334">
    <property type="entry name" value="Pectin_lyas_fold"/>
</dbReference>
<dbReference type="InterPro" id="IPR011009">
    <property type="entry name" value="Kinase-like_dom_sf"/>
</dbReference>
<dbReference type="Proteomes" id="UP001281761">
    <property type="component" value="Unassembled WGS sequence"/>
</dbReference>
<proteinExistence type="predicted"/>
<dbReference type="InterPro" id="IPR011050">
    <property type="entry name" value="Pectin_lyase_fold/virulence"/>
</dbReference>
<evidence type="ECO:0000313" key="5">
    <source>
        <dbReference type="Proteomes" id="UP001281761"/>
    </source>
</evidence>
<sequence>MLTISDSTVEVSSGTSAILISASKFEESTSSSSVVVNKCSISCEINQFRGLVETAAFPDCGSSRSISIVGCSFNSQEVLGTDGIGLSLTRKTRKNVDAVGTISSSLIGCSFVNMSSIGSSCQPKLLHLSQKMLGCVVSLSSSHLSGSTIRDVNNGGSVLCSNSSFSSLLSSPNTDTDSTQGTVTLPNGTFPFVDNGTVYSFDEQSGTDSSIASFSHCHFTGANYADEVRPLTFEQYPGAVSIISCSFTDFHSNLLGGVVSFSSSKTRLGRVCFTVTSSNFTFCSAQFGAAIDLFASDDVIIDSCRFEHCSPSDTVLAEGGGLNLHGSELEDHIPQFQFVGCVIADCLARSAGAGVSIAGESHLTIVDTKFERCELITGFDITFGGAIGMFGETALTMERSHFIECLSRHGGGALALYHNQDVHISDTLVKNCYSGSTGAICILNMGKSANISFSHVLFDGNSIGNDTTFFPMFLYFGANSTKFTDVAYMCPFFSVMPAITFDDCYTTISTDSTGMIIGRTELETDVYDPERYFHDEFNKIGPLLTAEPTARVNEKTGKIVLEMKGKTPLKSQEYEVTMKEDSNGTETQLRILFSNGTGTMVSESEVSQKYNTGFTITKIVGVVPASSSSTLNNGIEAPAAAWAFNLAATPSSFISFTTPNPPPCLISASSDLISAEPNFAYVLLVFSEKMKGSFDVVVEEDGKDVTLTVPILTEALVGESPKFVVVGSDRLLTHDTTYTFKSIVPTPGTDSPFVQMNDTITFHIPKSSYVPPEKDEKKSMSPETKKLLSWLIPLVACLLIALLLAIVIIVLLRRRQQKHAVPTQKEMETQKTLEVEKVEELGVDCSHGVIRTDGKDHSAFDSSDDNPTNVSQSEEVNKSGEGEGEYAEVMACSGDFAISAARMDSTLYSVLHKERREIGKRGIEMQIVNGLKHVVAHRGRSDLLTRLSSHWILVDTAGNVQLKLLMNTSEAEQEAACHQRQMEQQQPNFGDKEEEHAKGDDENTRGKSEGDKSGMDGLRWRAPEVVAAEERSGVGSVDGHKASVFSLGLVLWEIETGLVPFGELDAVNAQRQSGIGIGPKMDLLRNEEFATLIHRCVSVDPKERPTLTEIGEFLSSHPENTRIASGKELEEP</sequence>
<comment type="caution">
    <text evidence="4">The sequence shown here is derived from an EMBL/GenBank/DDBJ whole genome shotgun (WGS) entry which is preliminary data.</text>
</comment>
<dbReference type="Pfam" id="PF07714">
    <property type="entry name" value="PK_Tyr_Ser-Thr"/>
    <property type="match status" value="1"/>
</dbReference>
<evidence type="ECO:0000256" key="1">
    <source>
        <dbReference type="SAM" id="MobiDB-lite"/>
    </source>
</evidence>
<feature type="region of interest" description="Disordered" evidence="1">
    <location>
        <begin position="975"/>
        <end position="1019"/>
    </location>
</feature>
<gene>
    <name evidence="4" type="ORF">BLNAU_9383</name>
</gene>
<keyword evidence="2" id="KW-0472">Membrane</keyword>
<reference evidence="4 5" key="1">
    <citation type="journal article" date="2022" name="bioRxiv">
        <title>Genomics of Preaxostyla Flagellates Illuminates Evolutionary Transitions and the Path Towards Mitochondrial Loss.</title>
        <authorList>
            <person name="Novak L.V.F."/>
            <person name="Treitli S.C."/>
            <person name="Pyrih J."/>
            <person name="Halakuc P."/>
            <person name="Pipaliya S.V."/>
            <person name="Vacek V."/>
            <person name="Brzon O."/>
            <person name="Soukal P."/>
            <person name="Eme L."/>
            <person name="Dacks J.B."/>
            <person name="Karnkowska A."/>
            <person name="Elias M."/>
            <person name="Hampl V."/>
        </authorList>
    </citation>
    <scope>NUCLEOTIDE SEQUENCE [LARGE SCALE GENOMIC DNA]</scope>
    <source>
        <strain evidence="4">NAU3</strain>
        <tissue evidence="4">Gut</tissue>
    </source>
</reference>